<name>A0A2U1CHB0_9BURK</name>
<comment type="pathway">
    <text evidence="2 10">Amino-acid biosynthesis; L-tryptophan biosynthesis; L-tryptophan from chorismate: step 3/5.</text>
</comment>
<comment type="similarity">
    <text evidence="3 10">Belongs to the TrpF family.</text>
</comment>
<dbReference type="SUPFAM" id="SSF51366">
    <property type="entry name" value="Ribulose-phoshate binding barrel"/>
    <property type="match status" value="1"/>
</dbReference>
<dbReference type="Gene3D" id="3.20.20.70">
    <property type="entry name" value="Aldolase class I"/>
    <property type="match status" value="1"/>
</dbReference>
<comment type="catalytic activity">
    <reaction evidence="1 10">
        <text>N-(5-phospho-beta-D-ribosyl)anthranilate = 1-(2-carboxyphenylamino)-1-deoxy-D-ribulose 5-phosphate</text>
        <dbReference type="Rhea" id="RHEA:21540"/>
        <dbReference type="ChEBI" id="CHEBI:18277"/>
        <dbReference type="ChEBI" id="CHEBI:58613"/>
        <dbReference type="EC" id="5.3.1.24"/>
    </reaction>
</comment>
<protein>
    <recommendedName>
        <fullName evidence="5 10">N-(5'-phosphoribosyl)anthranilate isomerase</fullName>
        <shortName evidence="10">PRAI</shortName>
        <ecNumber evidence="4 10">5.3.1.24</ecNumber>
    </recommendedName>
</protein>
<dbReference type="EMBL" id="QEKO01000010">
    <property type="protein sequence ID" value="PVY60302.1"/>
    <property type="molecule type" value="Genomic_DNA"/>
</dbReference>
<keyword evidence="8 10" id="KW-0057">Aromatic amino acid biosynthesis</keyword>
<evidence type="ECO:0000256" key="10">
    <source>
        <dbReference type="HAMAP-Rule" id="MF_00135"/>
    </source>
</evidence>
<keyword evidence="6 10" id="KW-0028">Amino-acid biosynthesis</keyword>
<evidence type="ECO:0000256" key="9">
    <source>
        <dbReference type="ARBA" id="ARBA00023235"/>
    </source>
</evidence>
<gene>
    <name evidence="10" type="primary">trpF</name>
    <name evidence="12" type="ORF">C7440_3738</name>
</gene>
<evidence type="ECO:0000256" key="3">
    <source>
        <dbReference type="ARBA" id="ARBA00007571"/>
    </source>
</evidence>
<evidence type="ECO:0000256" key="1">
    <source>
        <dbReference type="ARBA" id="ARBA00001164"/>
    </source>
</evidence>
<dbReference type="HAMAP" id="MF_00135">
    <property type="entry name" value="PRAI"/>
    <property type="match status" value="1"/>
</dbReference>
<organism evidence="12 13">
    <name type="scientific">Pusillimonas noertemannii</name>
    <dbReference type="NCBI Taxonomy" id="305977"/>
    <lineage>
        <taxon>Bacteria</taxon>
        <taxon>Pseudomonadati</taxon>
        <taxon>Pseudomonadota</taxon>
        <taxon>Betaproteobacteria</taxon>
        <taxon>Burkholderiales</taxon>
        <taxon>Alcaligenaceae</taxon>
        <taxon>Pusillimonas</taxon>
    </lineage>
</organism>
<comment type="caution">
    <text evidence="12">The sequence shown here is derived from an EMBL/GenBank/DDBJ whole genome shotgun (WGS) entry which is preliminary data.</text>
</comment>
<evidence type="ECO:0000256" key="7">
    <source>
        <dbReference type="ARBA" id="ARBA00022822"/>
    </source>
</evidence>
<evidence type="ECO:0000256" key="5">
    <source>
        <dbReference type="ARBA" id="ARBA00022272"/>
    </source>
</evidence>
<evidence type="ECO:0000256" key="2">
    <source>
        <dbReference type="ARBA" id="ARBA00004664"/>
    </source>
</evidence>
<keyword evidence="9 10" id="KW-0413">Isomerase</keyword>
<dbReference type="InterPro" id="IPR013785">
    <property type="entry name" value="Aldolase_TIM"/>
</dbReference>
<evidence type="ECO:0000256" key="8">
    <source>
        <dbReference type="ARBA" id="ARBA00023141"/>
    </source>
</evidence>
<dbReference type="GO" id="GO:0004640">
    <property type="term" value="F:phosphoribosylanthranilate isomerase activity"/>
    <property type="evidence" value="ECO:0007669"/>
    <property type="project" value="UniProtKB-UniRule"/>
</dbReference>
<dbReference type="RefSeq" id="WP_116519503.1">
    <property type="nucleotide sequence ID" value="NZ_JACCEX010000006.1"/>
</dbReference>
<keyword evidence="7 10" id="KW-0822">Tryptophan biosynthesis</keyword>
<evidence type="ECO:0000256" key="6">
    <source>
        <dbReference type="ARBA" id="ARBA00022605"/>
    </source>
</evidence>
<accession>A0A2U1CHB0</accession>
<dbReference type="UniPathway" id="UPA00035">
    <property type="reaction ID" value="UER00042"/>
</dbReference>
<dbReference type="NCBIfam" id="NF002299">
    <property type="entry name" value="PRK01222.1-6"/>
    <property type="match status" value="1"/>
</dbReference>
<dbReference type="PANTHER" id="PTHR42894">
    <property type="entry name" value="N-(5'-PHOSPHORIBOSYL)ANTHRANILATE ISOMERASE"/>
    <property type="match status" value="1"/>
</dbReference>
<evidence type="ECO:0000313" key="12">
    <source>
        <dbReference type="EMBL" id="PVY60302.1"/>
    </source>
</evidence>
<dbReference type="STRING" id="1231391.GCA_000308195_03147"/>
<feature type="domain" description="N-(5'phosphoribosyl) anthranilate isomerase (PRAI)" evidence="11">
    <location>
        <begin position="6"/>
        <end position="209"/>
    </location>
</feature>
<dbReference type="OrthoDB" id="9796196at2"/>
<dbReference type="InterPro" id="IPR011060">
    <property type="entry name" value="RibuloseP-bd_barrel"/>
</dbReference>
<dbReference type="FunFam" id="3.20.20.70:FF:000075">
    <property type="entry name" value="Tryptophan biosynthesis protein TRP1"/>
    <property type="match status" value="1"/>
</dbReference>
<dbReference type="NCBIfam" id="NF002298">
    <property type="entry name" value="PRK01222.1-4"/>
    <property type="match status" value="1"/>
</dbReference>
<dbReference type="GO" id="GO:0000162">
    <property type="term" value="P:L-tryptophan biosynthetic process"/>
    <property type="evidence" value="ECO:0007669"/>
    <property type="project" value="UniProtKB-UniRule"/>
</dbReference>
<sequence length="217" mass="23419">MLRTRVKICGITRIQDVEAACEAGADAIGLVFYPKSSRLVSLEQARSLRKAVPAFVSVTALFVNVPHEQVRQVLDTVGPDVLQFHGDETPDYCAGFDQPYMKAFRVGGPGLENPQAVLESCRRYSHAAAWLFDSYSPGYGGSGLTFDIGLLDEVRRASDSRPLVLAGGLDPLNVGDAVQAVRPYALDVSSGVEESGGIKSAEKIRAFMQSVYRASFS</sequence>
<evidence type="ECO:0000256" key="4">
    <source>
        <dbReference type="ARBA" id="ARBA00012572"/>
    </source>
</evidence>
<proteinExistence type="inferred from homology"/>
<dbReference type="InterPro" id="IPR001240">
    <property type="entry name" value="PRAI_dom"/>
</dbReference>
<evidence type="ECO:0000259" key="11">
    <source>
        <dbReference type="Pfam" id="PF00697"/>
    </source>
</evidence>
<dbReference type="AlphaFoldDB" id="A0A2U1CHB0"/>
<keyword evidence="13" id="KW-1185">Reference proteome</keyword>
<dbReference type="Pfam" id="PF00697">
    <property type="entry name" value="PRAI"/>
    <property type="match status" value="1"/>
</dbReference>
<evidence type="ECO:0000313" key="13">
    <source>
        <dbReference type="Proteomes" id="UP000246145"/>
    </source>
</evidence>
<dbReference type="PANTHER" id="PTHR42894:SF1">
    <property type="entry name" value="N-(5'-PHOSPHORIBOSYL)ANTHRANILATE ISOMERASE"/>
    <property type="match status" value="1"/>
</dbReference>
<dbReference type="CDD" id="cd00405">
    <property type="entry name" value="PRAI"/>
    <property type="match status" value="1"/>
</dbReference>
<dbReference type="EC" id="5.3.1.24" evidence="4 10"/>
<dbReference type="InterPro" id="IPR044643">
    <property type="entry name" value="TrpF_fam"/>
</dbReference>
<reference evidence="12 13" key="1">
    <citation type="submission" date="2018-04" db="EMBL/GenBank/DDBJ databases">
        <title>Genomic Encyclopedia of Type Strains, Phase IV (KMG-IV): sequencing the most valuable type-strain genomes for metagenomic binning, comparative biology and taxonomic classification.</title>
        <authorList>
            <person name="Goeker M."/>
        </authorList>
    </citation>
    <scope>NUCLEOTIDE SEQUENCE [LARGE SCALE GENOMIC DNA]</scope>
    <source>
        <strain evidence="12 13">DSM 10065</strain>
    </source>
</reference>
<dbReference type="Proteomes" id="UP000246145">
    <property type="component" value="Unassembled WGS sequence"/>
</dbReference>